<gene>
    <name evidence="6" type="ORF">ACE05E_19200</name>
</gene>
<evidence type="ECO:0000256" key="1">
    <source>
        <dbReference type="ARBA" id="ARBA00004442"/>
    </source>
</evidence>
<evidence type="ECO:0000256" key="4">
    <source>
        <dbReference type="ARBA" id="ARBA00023136"/>
    </source>
</evidence>
<sequence>MGYTAGRDNDNDLQLLEKVDGGAIAGLRIACADNAWSYSATAQTPFTGDVNGYQLAFKAQWRDQLSEKWSASFGPSLTYSSEDWTEDMFGISPSESVRSGLSTYSPDGYFRFGLTGSIRGLLYNSPRRWRGLGGLSGATYLPDVPENGG</sequence>
<dbReference type="InterPro" id="IPR010583">
    <property type="entry name" value="MipA"/>
</dbReference>
<evidence type="ECO:0000313" key="6">
    <source>
        <dbReference type="EMBL" id="MFB2717607.1"/>
    </source>
</evidence>
<dbReference type="RefSeq" id="WP_374815936.1">
    <property type="nucleotide sequence ID" value="NZ_JBHFLD010000038.1"/>
</dbReference>
<dbReference type="PANTHER" id="PTHR38776">
    <property type="entry name" value="MLTA-INTERACTING PROTEIN-RELATED"/>
    <property type="match status" value="1"/>
</dbReference>
<evidence type="ECO:0000256" key="3">
    <source>
        <dbReference type="ARBA" id="ARBA00022729"/>
    </source>
</evidence>
<evidence type="ECO:0000256" key="2">
    <source>
        <dbReference type="ARBA" id="ARBA00005722"/>
    </source>
</evidence>
<dbReference type="EMBL" id="JBHFLD010000038">
    <property type="protein sequence ID" value="MFB2717607.1"/>
    <property type="molecule type" value="Genomic_DNA"/>
</dbReference>
<comment type="subcellular location">
    <subcellularLocation>
        <location evidence="1">Cell outer membrane</location>
    </subcellularLocation>
</comment>
<comment type="caution">
    <text evidence="6">The sequence shown here is derived from an EMBL/GenBank/DDBJ whole genome shotgun (WGS) entry which is preliminary data.</text>
</comment>
<organism evidence="6 7">
    <name type="scientific">Marinobacter shengliensis</name>
    <dbReference type="NCBI Taxonomy" id="1389223"/>
    <lineage>
        <taxon>Bacteria</taxon>
        <taxon>Pseudomonadati</taxon>
        <taxon>Pseudomonadota</taxon>
        <taxon>Gammaproteobacteria</taxon>
        <taxon>Pseudomonadales</taxon>
        <taxon>Marinobacteraceae</taxon>
        <taxon>Marinobacter</taxon>
    </lineage>
</organism>
<proteinExistence type="inferred from homology"/>
<keyword evidence="7" id="KW-1185">Reference proteome</keyword>
<evidence type="ECO:0000313" key="7">
    <source>
        <dbReference type="Proteomes" id="UP001576762"/>
    </source>
</evidence>
<dbReference type="Proteomes" id="UP001576762">
    <property type="component" value="Unassembled WGS sequence"/>
</dbReference>
<dbReference type="PANTHER" id="PTHR38776:SF1">
    <property type="entry name" value="MLTA-INTERACTING PROTEIN-RELATED"/>
    <property type="match status" value="1"/>
</dbReference>
<protein>
    <submittedName>
        <fullName evidence="6">MipA/OmpV family protein</fullName>
    </submittedName>
</protein>
<dbReference type="Pfam" id="PF06629">
    <property type="entry name" value="MipA"/>
    <property type="match status" value="1"/>
</dbReference>
<reference evidence="6 7" key="1">
    <citation type="submission" date="2024-09" db="EMBL/GenBank/DDBJ databases">
        <title>Draft genome sequences of 6 high pH adapted Marinobacter shengliensis sp. isolated from Mariana forearc serpentinite mud volcanoes.</title>
        <authorList>
            <person name="Elkassas S."/>
            <person name="Serres M."/>
            <person name="Michael N."/>
            <person name="Amina P."/>
            <person name="Teodora Z."/>
            <person name="Julie H."/>
        </authorList>
    </citation>
    <scope>NUCLEOTIDE SEQUENCE [LARGE SCALE GENOMIC DNA]</scope>
    <source>
        <strain evidence="6 7">EB4</strain>
    </source>
</reference>
<comment type="similarity">
    <text evidence="2">Belongs to the MipA/OmpV family.</text>
</comment>
<name>A0ABV4WBR5_9GAMM</name>
<keyword evidence="4" id="KW-0472">Membrane</keyword>
<evidence type="ECO:0000256" key="5">
    <source>
        <dbReference type="ARBA" id="ARBA00023237"/>
    </source>
</evidence>
<keyword evidence="3" id="KW-0732">Signal</keyword>
<keyword evidence="5" id="KW-0998">Cell outer membrane</keyword>
<accession>A0ABV4WBR5</accession>